<organism evidence="20 21">
    <name type="scientific">Caldisalinibacter kiritimatiensis</name>
    <dbReference type="NCBI Taxonomy" id="1304284"/>
    <lineage>
        <taxon>Bacteria</taxon>
        <taxon>Bacillati</taxon>
        <taxon>Bacillota</taxon>
        <taxon>Tissierellia</taxon>
        <taxon>Tissierellales</taxon>
        <taxon>Thermohalobacteraceae</taxon>
        <taxon>Caldisalinibacter</taxon>
    </lineage>
</organism>
<dbReference type="GO" id="GO:0005524">
    <property type="term" value="F:ATP binding"/>
    <property type="evidence" value="ECO:0007669"/>
    <property type="project" value="UniProtKB-KW"/>
</dbReference>
<dbReference type="CDD" id="cd00544">
    <property type="entry name" value="CobU"/>
    <property type="match status" value="1"/>
</dbReference>
<dbReference type="OrthoDB" id="9799422at2"/>
<feature type="binding site" evidence="19">
    <location>
        <begin position="9"/>
        <end position="16"/>
    </location>
    <ligand>
        <name>GTP</name>
        <dbReference type="ChEBI" id="CHEBI:37565"/>
    </ligand>
</feature>
<evidence type="ECO:0000256" key="12">
    <source>
        <dbReference type="ARBA" id="ARBA00022741"/>
    </source>
</evidence>
<evidence type="ECO:0000256" key="8">
    <source>
        <dbReference type="ARBA" id="ARBA00012016"/>
    </source>
</evidence>
<name>R1AUS2_9FIRM</name>
<evidence type="ECO:0000256" key="13">
    <source>
        <dbReference type="ARBA" id="ARBA00022777"/>
    </source>
</evidence>
<comment type="catalytic activity">
    <reaction evidence="1">
        <text>adenosylcob(III)inamide + ATP = adenosylcob(III)inamide phosphate + ADP + H(+)</text>
        <dbReference type="Rhea" id="RHEA:15769"/>
        <dbReference type="ChEBI" id="CHEBI:2480"/>
        <dbReference type="ChEBI" id="CHEBI:15378"/>
        <dbReference type="ChEBI" id="CHEBI:30616"/>
        <dbReference type="ChEBI" id="CHEBI:58502"/>
        <dbReference type="ChEBI" id="CHEBI:456216"/>
        <dbReference type="EC" id="2.7.1.156"/>
    </reaction>
</comment>
<evidence type="ECO:0000256" key="18">
    <source>
        <dbReference type="PIRSR" id="PIRSR006135-1"/>
    </source>
</evidence>
<evidence type="ECO:0000256" key="3">
    <source>
        <dbReference type="ARBA" id="ARBA00001522"/>
    </source>
</evidence>
<feature type="binding site" evidence="19">
    <location>
        <begin position="51"/>
        <end position="54"/>
    </location>
    <ligand>
        <name>GTP</name>
        <dbReference type="ChEBI" id="CHEBI:37565"/>
    </ligand>
</feature>
<evidence type="ECO:0000256" key="16">
    <source>
        <dbReference type="ARBA" id="ARBA00029570"/>
    </source>
</evidence>
<evidence type="ECO:0000256" key="1">
    <source>
        <dbReference type="ARBA" id="ARBA00000312"/>
    </source>
</evidence>
<sequence>MEDIILITGGARSGKSRFAENMAKESNKRVLYIATAISCDKDMKDRILKHKQSRPKDWKVLEKYKEFDEIKDLDGFKQWDVILLDCITLMVSNLLLESGLDFDTCNMLEVDNVEEYILNEIDKLLNVVKSEGKRLILVTNEVGMGLVPSYRLGNIFRDIAGRVNQYLAQRASEVYFTVSGIPMKIK</sequence>
<keyword evidence="13" id="KW-0418">Kinase</keyword>
<proteinExistence type="inferred from homology"/>
<comment type="similarity">
    <text evidence="7">Belongs to the CobU/CobP family.</text>
</comment>
<dbReference type="InterPro" id="IPR003203">
    <property type="entry name" value="CobU/CobP"/>
</dbReference>
<feature type="binding site" evidence="19">
    <location>
        <position position="62"/>
    </location>
    <ligand>
        <name>GTP</name>
        <dbReference type="ChEBI" id="CHEBI:37565"/>
    </ligand>
</feature>
<evidence type="ECO:0000256" key="7">
    <source>
        <dbReference type="ARBA" id="ARBA00007490"/>
    </source>
</evidence>
<evidence type="ECO:0000256" key="9">
    <source>
        <dbReference type="ARBA" id="ARBA00012523"/>
    </source>
</evidence>
<dbReference type="AlphaFoldDB" id="R1AUS2"/>
<evidence type="ECO:0000256" key="17">
    <source>
        <dbReference type="ARBA" id="ARBA00030571"/>
    </source>
</evidence>
<evidence type="ECO:0000313" key="21">
    <source>
        <dbReference type="Proteomes" id="UP000013378"/>
    </source>
</evidence>
<dbReference type="PANTHER" id="PTHR34848">
    <property type="match status" value="1"/>
</dbReference>
<keyword evidence="11 20" id="KW-0808">Transferase</keyword>
<dbReference type="PIRSF" id="PIRSF006135">
    <property type="entry name" value="CobU"/>
    <property type="match status" value="1"/>
</dbReference>
<keyword evidence="10" id="KW-0169">Cobalamin biosynthesis</keyword>
<dbReference type="Gene3D" id="3.40.50.300">
    <property type="entry name" value="P-loop containing nucleotide triphosphate hydrolases"/>
    <property type="match status" value="1"/>
</dbReference>
<dbReference type="SUPFAM" id="SSF52540">
    <property type="entry name" value="P-loop containing nucleoside triphosphate hydrolases"/>
    <property type="match status" value="1"/>
</dbReference>
<comment type="function">
    <text evidence="4">Catalyzes ATP-dependent phosphorylation of adenosylcobinamide and addition of GMP to adenosylcobinamide phosphate.</text>
</comment>
<evidence type="ECO:0000256" key="2">
    <source>
        <dbReference type="ARBA" id="ARBA00000711"/>
    </source>
</evidence>
<feature type="active site" description="GMP-histidine intermediate" evidence="18">
    <location>
        <position position="50"/>
    </location>
</feature>
<dbReference type="EMBL" id="ARZA01000177">
    <property type="protein sequence ID" value="EOD00387.1"/>
    <property type="molecule type" value="Genomic_DNA"/>
</dbReference>
<keyword evidence="12 19" id="KW-0547">Nucleotide-binding</keyword>
<dbReference type="RefSeq" id="WP_006313532.1">
    <property type="nucleotide sequence ID" value="NZ_ARZA01000177.1"/>
</dbReference>
<dbReference type="Proteomes" id="UP000013378">
    <property type="component" value="Unassembled WGS sequence"/>
</dbReference>
<comment type="caution">
    <text evidence="20">The sequence shown here is derived from an EMBL/GenBank/DDBJ whole genome shotgun (WGS) entry which is preliminary data.</text>
</comment>
<evidence type="ECO:0000256" key="15">
    <source>
        <dbReference type="ARBA" id="ARBA00023134"/>
    </source>
</evidence>
<dbReference type="InterPro" id="IPR027417">
    <property type="entry name" value="P-loop_NTPase"/>
</dbReference>
<evidence type="ECO:0000256" key="11">
    <source>
        <dbReference type="ARBA" id="ARBA00022679"/>
    </source>
</evidence>
<protein>
    <recommendedName>
        <fullName evidence="16">Adenosylcobinamide kinase</fullName>
        <ecNumber evidence="8">2.7.1.156</ecNumber>
        <ecNumber evidence="9">2.7.7.62</ecNumber>
    </recommendedName>
    <alternativeName>
        <fullName evidence="17">Adenosylcobinamide-phosphate guanylyltransferase</fullName>
    </alternativeName>
</protein>
<comment type="pathway">
    <text evidence="6">Cofactor biosynthesis; adenosylcobalamin biosynthesis; adenosylcobalamin from cob(II)yrinate a,c-diamide: step 5/7.</text>
</comment>
<feature type="binding site" evidence="19">
    <location>
        <position position="85"/>
    </location>
    <ligand>
        <name>GTP</name>
        <dbReference type="ChEBI" id="CHEBI:37565"/>
    </ligand>
</feature>
<keyword evidence="15 19" id="KW-0342">GTP-binding</keyword>
<dbReference type="UniPathway" id="UPA00148">
    <property type="reaction ID" value="UER00236"/>
</dbReference>
<keyword evidence="21" id="KW-1185">Reference proteome</keyword>
<accession>R1AUS2</accession>
<keyword evidence="14" id="KW-0067">ATP-binding</keyword>
<dbReference type="PATRIC" id="fig|1304284.3.peg.1529"/>
<dbReference type="EC" id="2.7.1.156" evidence="8"/>
<feature type="binding site" evidence="19">
    <location>
        <begin position="34"/>
        <end position="36"/>
    </location>
    <ligand>
        <name>GTP</name>
        <dbReference type="ChEBI" id="CHEBI:37565"/>
    </ligand>
</feature>
<evidence type="ECO:0000256" key="14">
    <source>
        <dbReference type="ARBA" id="ARBA00022840"/>
    </source>
</evidence>
<evidence type="ECO:0000256" key="4">
    <source>
        <dbReference type="ARBA" id="ARBA00003889"/>
    </source>
</evidence>
<evidence type="ECO:0000256" key="6">
    <source>
        <dbReference type="ARBA" id="ARBA00005159"/>
    </source>
</evidence>
<evidence type="ECO:0000256" key="19">
    <source>
        <dbReference type="PIRSR" id="PIRSR006135-2"/>
    </source>
</evidence>
<dbReference type="GO" id="GO:0009236">
    <property type="term" value="P:cobalamin biosynthetic process"/>
    <property type="evidence" value="ECO:0007669"/>
    <property type="project" value="UniProtKB-UniPathway"/>
</dbReference>
<keyword evidence="20" id="KW-0548">Nucleotidyltransferase</keyword>
<evidence type="ECO:0000256" key="5">
    <source>
        <dbReference type="ARBA" id="ARBA00004692"/>
    </source>
</evidence>
<comment type="catalytic activity">
    <reaction evidence="2">
        <text>adenosylcob(III)inamide phosphate + GTP + H(+) = adenosylcob(III)inamide-GDP + diphosphate</text>
        <dbReference type="Rhea" id="RHEA:22712"/>
        <dbReference type="ChEBI" id="CHEBI:15378"/>
        <dbReference type="ChEBI" id="CHEBI:33019"/>
        <dbReference type="ChEBI" id="CHEBI:37565"/>
        <dbReference type="ChEBI" id="CHEBI:58502"/>
        <dbReference type="ChEBI" id="CHEBI:60487"/>
        <dbReference type="EC" id="2.7.7.62"/>
    </reaction>
</comment>
<dbReference type="EC" id="2.7.7.62" evidence="9"/>
<dbReference type="PANTHER" id="PTHR34848:SF1">
    <property type="entry name" value="BIFUNCTIONAL ADENOSYLCOBALAMIN BIOSYNTHESIS PROTEIN COBU"/>
    <property type="match status" value="1"/>
</dbReference>
<dbReference type="GO" id="GO:0005525">
    <property type="term" value="F:GTP binding"/>
    <property type="evidence" value="ECO:0007669"/>
    <property type="project" value="UniProtKB-KW"/>
</dbReference>
<dbReference type="Pfam" id="PF02283">
    <property type="entry name" value="CobU"/>
    <property type="match status" value="1"/>
</dbReference>
<dbReference type="GO" id="GO:0043752">
    <property type="term" value="F:adenosylcobinamide kinase activity"/>
    <property type="evidence" value="ECO:0007669"/>
    <property type="project" value="UniProtKB-EC"/>
</dbReference>
<gene>
    <name evidence="20" type="ORF">L21TH_1560</name>
</gene>
<reference evidence="20 21" key="1">
    <citation type="journal article" date="2015" name="Geomicrobiol. J.">
        <title>Caldisalinibacter kiritimatiensis gen. nov., sp. nov., a moderately thermohalophilic thiosulfate-reducing bacterium from a hypersaline microbial mat.</title>
        <authorList>
            <person name="Ben Hania W."/>
            <person name="Joseph M."/>
            <person name="Fiebig A."/>
            <person name="Bunk B."/>
            <person name="Klenk H.-P."/>
            <person name="Fardeau M.-L."/>
            <person name="Spring S."/>
        </authorList>
    </citation>
    <scope>NUCLEOTIDE SEQUENCE [LARGE SCALE GENOMIC DNA]</scope>
    <source>
        <strain evidence="20 21">L21-TH-D2</strain>
    </source>
</reference>
<comment type="pathway">
    <text evidence="5">Cofactor biosynthesis; adenosylcobalamin biosynthesis; adenosylcobalamin from cob(II)yrinate a,c-diamide: step 6/7.</text>
</comment>
<comment type="catalytic activity">
    <reaction evidence="3">
        <text>adenosylcob(III)inamide + GTP = adenosylcob(III)inamide phosphate + GDP + H(+)</text>
        <dbReference type="Rhea" id="RHEA:15765"/>
        <dbReference type="ChEBI" id="CHEBI:2480"/>
        <dbReference type="ChEBI" id="CHEBI:15378"/>
        <dbReference type="ChEBI" id="CHEBI:37565"/>
        <dbReference type="ChEBI" id="CHEBI:58189"/>
        <dbReference type="ChEBI" id="CHEBI:58502"/>
        <dbReference type="EC" id="2.7.1.156"/>
    </reaction>
</comment>
<dbReference type="eggNOG" id="COG2087">
    <property type="taxonomic scope" value="Bacteria"/>
</dbReference>
<evidence type="ECO:0000256" key="10">
    <source>
        <dbReference type="ARBA" id="ARBA00022573"/>
    </source>
</evidence>
<evidence type="ECO:0000313" key="20">
    <source>
        <dbReference type="EMBL" id="EOD00387.1"/>
    </source>
</evidence>
<dbReference type="GO" id="GO:0008820">
    <property type="term" value="F:cobinamide phosphate guanylyltransferase activity"/>
    <property type="evidence" value="ECO:0007669"/>
    <property type="project" value="UniProtKB-EC"/>
</dbReference>
<dbReference type="STRING" id="1304284.L21TH_1560"/>
<dbReference type="NCBIfam" id="NF004469">
    <property type="entry name" value="PRK05800.1"/>
    <property type="match status" value="1"/>
</dbReference>